<accession>A0ABY4GW89</accession>
<keyword evidence="2" id="KW-1185">Reference proteome</keyword>
<proteinExistence type="predicted"/>
<sequence length="64" mass="7152">MAKPIEISKVRIYQDDPPNRRAYIGNFAEPFHYGIHGGVKDFYKAEPEVEHPSTLDHIVASAAG</sequence>
<organism evidence="1 2">
    <name type="scientific">Halobacillus shinanisalinarum</name>
    <dbReference type="NCBI Taxonomy" id="2932258"/>
    <lineage>
        <taxon>Bacteria</taxon>
        <taxon>Bacillati</taxon>
        <taxon>Bacillota</taxon>
        <taxon>Bacilli</taxon>
        <taxon>Bacillales</taxon>
        <taxon>Bacillaceae</taxon>
        <taxon>Halobacillus</taxon>
    </lineage>
</organism>
<evidence type="ECO:0000313" key="1">
    <source>
        <dbReference type="EMBL" id="UOQ92175.1"/>
    </source>
</evidence>
<evidence type="ECO:0000313" key="2">
    <source>
        <dbReference type="Proteomes" id="UP000831880"/>
    </source>
</evidence>
<dbReference type="EMBL" id="CP095074">
    <property type="protein sequence ID" value="UOQ92175.1"/>
    <property type="molecule type" value="Genomic_DNA"/>
</dbReference>
<name>A0ABY4GW89_9BACI</name>
<gene>
    <name evidence="1" type="ORF">MUO14_17000</name>
</gene>
<dbReference type="Proteomes" id="UP000831880">
    <property type="component" value="Chromosome"/>
</dbReference>
<dbReference type="RefSeq" id="WP_244751785.1">
    <property type="nucleotide sequence ID" value="NZ_CP095074.1"/>
</dbReference>
<protein>
    <submittedName>
        <fullName evidence="1">Uncharacterized protein</fullName>
    </submittedName>
</protein>
<reference evidence="1 2" key="1">
    <citation type="submission" date="2022-04" db="EMBL/GenBank/DDBJ databases">
        <title>Halobacillus sp. isolated from saltern.</title>
        <authorList>
            <person name="Won M."/>
            <person name="Lee C.-M."/>
            <person name="Woen H.-Y."/>
            <person name="Kwon S.-W."/>
        </authorList>
    </citation>
    <scope>NUCLEOTIDE SEQUENCE [LARGE SCALE GENOMIC DNA]</scope>
    <source>
        <strain evidence="1 2">SSTM10-2</strain>
    </source>
</reference>